<dbReference type="InterPro" id="IPR020846">
    <property type="entry name" value="MFS_dom"/>
</dbReference>
<keyword evidence="3" id="KW-0813">Transport</keyword>
<dbReference type="InterPro" id="IPR003663">
    <property type="entry name" value="Sugar/inositol_transpt"/>
</dbReference>
<proteinExistence type="inferred from homology"/>
<protein>
    <recommendedName>
        <fullName evidence="8">Major facilitator superfamily (MFS) profile domain-containing protein</fullName>
    </recommendedName>
</protein>
<comment type="similarity">
    <text evidence="2">Belongs to the major facilitator superfamily. Sugar transporter (TC 2.A.1.1) family.</text>
</comment>
<dbReference type="eggNOG" id="KOG0569">
    <property type="taxonomic scope" value="Eukaryota"/>
</dbReference>
<feature type="transmembrane region" description="Helical" evidence="7">
    <location>
        <begin position="146"/>
        <end position="165"/>
    </location>
</feature>
<evidence type="ECO:0000313" key="10">
    <source>
        <dbReference type="Proteomes" id="UP000054350"/>
    </source>
</evidence>
<dbReference type="SUPFAM" id="SSF103473">
    <property type="entry name" value="MFS general substrate transporter"/>
    <property type="match status" value="1"/>
</dbReference>
<evidence type="ECO:0000256" key="6">
    <source>
        <dbReference type="ARBA" id="ARBA00023136"/>
    </source>
</evidence>
<dbReference type="InterPro" id="IPR045263">
    <property type="entry name" value="GLUT"/>
</dbReference>
<feature type="transmembrane region" description="Helical" evidence="7">
    <location>
        <begin position="114"/>
        <end position="134"/>
    </location>
</feature>
<evidence type="ECO:0000256" key="2">
    <source>
        <dbReference type="ARBA" id="ARBA00010992"/>
    </source>
</evidence>
<feature type="transmembrane region" description="Helical" evidence="7">
    <location>
        <begin position="232"/>
        <end position="253"/>
    </location>
</feature>
<keyword evidence="5 7" id="KW-1133">Transmembrane helix</keyword>
<dbReference type="Gene3D" id="1.20.1250.20">
    <property type="entry name" value="MFS general substrate transporter like domains"/>
    <property type="match status" value="1"/>
</dbReference>
<reference evidence="10" key="2">
    <citation type="submission" date="2009-11" db="EMBL/GenBank/DDBJ databases">
        <title>The Genome Sequence of Allomyces macrogynus strain ATCC 38327.</title>
        <authorList>
            <consortium name="The Broad Institute Genome Sequencing Platform"/>
            <person name="Russ C."/>
            <person name="Cuomo C."/>
            <person name="Shea T."/>
            <person name="Young S.K."/>
            <person name="Zeng Q."/>
            <person name="Koehrsen M."/>
            <person name="Haas B."/>
            <person name="Borodovsky M."/>
            <person name="Guigo R."/>
            <person name="Alvarado L."/>
            <person name="Berlin A."/>
            <person name="Borenstein D."/>
            <person name="Chen Z."/>
            <person name="Engels R."/>
            <person name="Freedman E."/>
            <person name="Gellesch M."/>
            <person name="Goldberg J."/>
            <person name="Griggs A."/>
            <person name="Gujja S."/>
            <person name="Heiman D."/>
            <person name="Hepburn T."/>
            <person name="Howarth C."/>
            <person name="Jen D."/>
            <person name="Larson L."/>
            <person name="Lewis B."/>
            <person name="Mehta T."/>
            <person name="Park D."/>
            <person name="Pearson M."/>
            <person name="Roberts A."/>
            <person name="Saif S."/>
            <person name="Shenoy N."/>
            <person name="Sisk P."/>
            <person name="Stolte C."/>
            <person name="Sykes S."/>
            <person name="Walk T."/>
            <person name="White J."/>
            <person name="Yandava C."/>
            <person name="Burger G."/>
            <person name="Gray M.W."/>
            <person name="Holland P.W.H."/>
            <person name="King N."/>
            <person name="Lang F.B.F."/>
            <person name="Roger A.J."/>
            <person name="Ruiz-Trillo I."/>
            <person name="Lander E."/>
            <person name="Nusbaum C."/>
        </authorList>
    </citation>
    <scope>NUCLEOTIDE SEQUENCE [LARGE SCALE GENOMIC DNA]</scope>
    <source>
        <strain evidence="10">ATCC 38327</strain>
    </source>
</reference>
<dbReference type="Pfam" id="PF00083">
    <property type="entry name" value="Sugar_tr"/>
    <property type="match status" value="2"/>
</dbReference>
<dbReference type="VEuPathDB" id="FungiDB:AMAG_11958"/>
<dbReference type="InterPro" id="IPR005828">
    <property type="entry name" value="MFS_sugar_transport-like"/>
</dbReference>
<feature type="transmembrane region" description="Helical" evidence="7">
    <location>
        <begin position="421"/>
        <end position="445"/>
    </location>
</feature>
<feature type="transmembrane region" description="Helical" evidence="7">
    <location>
        <begin position="451"/>
        <end position="471"/>
    </location>
</feature>
<comment type="subcellular location">
    <subcellularLocation>
        <location evidence="1">Membrane</location>
        <topology evidence="1">Multi-pass membrane protein</topology>
    </subcellularLocation>
</comment>
<evidence type="ECO:0000256" key="4">
    <source>
        <dbReference type="ARBA" id="ARBA00022692"/>
    </source>
</evidence>
<keyword evidence="6 7" id="KW-0472">Membrane</keyword>
<feature type="transmembrane region" description="Helical" evidence="7">
    <location>
        <begin position="483"/>
        <end position="503"/>
    </location>
</feature>
<feature type="transmembrane region" description="Helical" evidence="7">
    <location>
        <begin position="55"/>
        <end position="74"/>
    </location>
</feature>
<reference evidence="9 10" key="1">
    <citation type="submission" date="2009-11" db="EMBL/GenBank/DDBJ databases">
        <title>Annotation of Allomyces macrogynus ATCC 38327.</title>
        <authorList>
            <consortium name="The Broad Institute Genome Sequencing Platform"/>
            <person name="Russ C."/>
            <person name="Cuomo C."/>
            <person name="Burger G."/>
            <person name="Gray M.W."/>
            <person name="Holland P.W.H."/>
            <person name="King N."/>
            <person name="Lang F.B.F."/>
            <person name="Roger A.J."/>
            <person name="Ruiz-Trillo I."/>
            <person name="Young S.K."/>
            <person name="Zeng Q."/>
            <person name="Gargeya S."/>
            <person name="Fitzgerald M."/>
            <person name="Haas B."/>
            <person name="Abouelleil A."/>
            <person name="Alvarado L."/>
            <person name="Arachchi H.M."/>
            <person name="Berlin A."/>
            <person name="Chapman S.B."/>
            <person name="Gearin G."/>
            <person name="Goldberg J."/>
            <person name="Griggs A."/>
            <person name="Gujja S."/>
            <person name="Hansen M."/>
            <person name="Heiman D."/>
            <person name="Howarth C."/>
            <person name="Larimer J."/>
            <person name="Lui A."/>
            <person name="MacDonald P.J.P."/>
            <person name="McCowen C."/>
            <person name="Montmayeur A."/>
            <person name="Murphy C."/>
            <person name="Neiman D."/>
            <person name="Pearson M."/>
            <person name="Priest M."/>
            <person name="Roberts A."/>
            <person name="Saif S."/>
            <person name="Shea T."/>
            <person name="Sisk P."/>
            <person name="Stolte C."/>
            <person name="Sykes S."/>
            <person name="Wortman J."/>
            <person name="Nusbaum C."/>
            <person name="Birren B."/>
        </authorList>
    </citation>
    <scope>NUCLEOTIDE SEQUENCE [LARGE SCALE GENOMIC DNA]</scope>
    <source>
        <strain evidence="9 10">ATCC 38327</strain>
    </source>
</reference>
<dbReference type="PANTHER" id="PTHR23503">
    <property type="entry name" value="SOLUTE CARRIER FAMILY 2"/>
    <property type="match status" value="1"/>
</dbReference>
<dbReference type="GO" id="GO:0016020">
    <property type="term" value="C:membrane"/>
    <property type="evidence" value="ECO:0007669"/>
    <property type="project" value="UniProtKB-SubCell"/>
</dbReference>
<dbReference type="PANTHER" id="PTHR23503:SF8">
    <property type="entry name" value="FACILITATED GLUCOSE TRANSPORTER PROTEIN 1"/>
    <property type="match status" value="1"/>
</dbReference>
<keyword evidence="4 7" id="KW-0812">Transmembrane</keyword>
<feature type="domain" description="Major facilitator superfamily (MFS) profile" evidence="8">
    <location>
        <begin position="61"/>
        <end position="537"/>
    </location>
</feature>
<dbReference type="AlphaFoldDB" id="A0A0L0SYW8"/>
<dbReference type="GO" id="GO:0015149">
    <property type="term" value="F:hexose transmembrane transporter activity"/>
    <property type="evidence" value="ECO:0007669"/>
    <property type="project" value="TreeGrafter"/>
</dbReference>
<keyword evidence="10" id="KW-1185">Reference proteome</keyword>
<feature type="transmembrane region" description="Helical" evidence="7">
    <location>
        <begin position="515"/>
        <end position="533"/>
    </location>
</feature>
<evidence type="ECO:0000259" key="8">
    <source>
        <dbReference type="PROSITE" id="PS50850"/>
    </source>
</evidence>
<evidence type="ECO:0000256" key="1">
    <source>
        <dbReference type="ARBA" id="ARBA00004141"/>
    </source>
</evidence>
<dbReference type="Proteomes" id="UP000054350">
    <property type="component" value="Unassembled WGS sequence"/>
</dbReference>
<dbReference type="InterPro" id="IPR005829">
    <property type="entry name" value="Sugar_transporter_CS"/>
</dbReference>
<evidence type="ECO:0000256" key="5">
    <source>
        <dbReference type="ARBA" id="ARBA00022989"/>
    </source>
</evidence>
<feature type="transmembrane region" description="Helical" evidence="7">
    <location>
        <begin position="171"/>
        <end position="192"/>
    </location>
</feature>
<dbReference type="OrthoDB" id="4540492at2759"/>
<dbReference type="PROSITE" id="PS50850">
    <property type="entry name" value="MFS"/>
    <property type="match status" value="1"/>
</dbReference>
<sequence>MIESSQQPLVAAAADTRHGLTHLHDDAGGRPGAPILAQTTTANDRRTKRTGIARYGYLAYSGLAVAMGMVHFGFHLGEFNNISKILPCLSIPHDTPTSPFLGLALPPCIPMSTLQFSFLNAVLALSGAAGATVAGALCKSHGRRRVLHFAALPLAVGDLLMVFAASYAQLLIGRILAGFATGAYTAVSPVFLAEIAPAKLRGIVGNLASAGIAMGLAVAGLAGYYWTEPPSWRWLLAVALLLNAAQVGMVLGVPESPAHLRQVGEVERARAVETRLGWEHEGEVEAAAAVEVVDEPQTKVDAKLHEAADEMLVAASPGPSSSSSLTLTPLPTTAVAPPSHAPTLLEFLTRREYRRALVILGIAHASQQLSGINVFFAYSFSILTLIFTPSEAALFYLIMAWANIPVNFLPGLLVDRAGRRPLILFSMLTMALAAALFAVAAHFILPEFAMAMFLTAVVVFAVGLSNVPYILTAELVLPSAVPAAAQAALAVNALASFTVLFGTPPMLDALKEGTFVVFAVYLAVAAAALAVLLPETRGRPAEEVVAELHRRSGVAEMEGERLVRAAA</sequence>
<feature type="transmembrane region" description="Helical" evidence="7">
    <location>
        <begin position="393"/>
        <end position="414"/>
    </location>
</feature>
<accession>A0A0L0SYW8</accession>
<dbReference type="InterPro" id="IPR036259">
    <property type="entry name" value="MFS_trans_sf"/>
</dbReference>
<organism evidence="9 10">
    <name type="scientific">Allomyces macrogynus (strain ATCC 38327)</name>
    <name type="common">Allomyces javanicus var. macrogynus</name>
    <dbReference type="NCBI Taxonomy" id="578462"/>
    <lineage>
        <taxon>Eukaryota</taxon>
        <taxon>Fungi</taxon>
        <taxon>Fungi incertae sedis</taxon>
        <taxon>Blastocladiomycota</taxon>
        <taxon>Blastocladiomycetes</taxon>
        <taxon>Blastocladiales</taxon>
        <taxon>Blastocladiaceae</taxon>
        <taxon>Allomyces</taxon>
    </lineage>
</organism>
<gene>
    <name evidence="9" type="ORF">AMAG_11958</name>
</gene>
<dbReference type="EMBL" id="GG745353">
    <property type="protein sequence ID" value="KNE67499.1"/>
    <property type="molecule type" value="Genomic_DNA"/>
</dbReference>
<dbReference type="PRINTS" id="PR00171">
    <property type="entry name" value="SUGRTRNSPORT"/>
</dbReference>
<evidence type="ECO:0000256" key="3">
    <source>
        <dbReference type="ARBA" id="ARBA00022448"/>
    </source>
</evidence>
<feature type="transmembrane region" description="Helical" evidence="7">
    <location>
        <begin position="204"/>
        <end position="226"/>
    </location>
</feature>
<evidence type="ECO:0000313" key="9">
    <source>
        <dbReference type="EMBL" id="KNE67499.1"/>
    </source>
</evidence>
<evidence type="ECO:0000256" key="7">
    <source>
        <dbReference type="SAM" id="Phobius"/>
    </source>
</evidence>
<name>A0A0L0SYW8_ALLM3</name>
<dbReference type="STRING" id="578462.A0A0L0SYW8"/>
<feature type="transmembrane region" description="Helical" evidence="7">
    <location>
        <begin position="357"/>
        <end position="387"/>
    </location>
</feature>
<dbReference type="PROSITE" id="PS00217">
    <property type="entry name" value="SUGAR_TRANSPORT_2"/>
    <property type="match status" value="1"/>
</dbReference>